<dbReference type="STRING" id="188477.A0A3S1B4F9"/>
<dbReference type="SMART" id="SM00969">
    <property type="entry name" value="SOCS_box"/>
    <property type="match status" value="1"/>
</dbReference>
<gene>
    <name evidence="6" type="ORF">EGW08_017394</name>
</gene>
<dbReference type="OrthoDB" id="6059310at2759"/>
<dbReference type="Pfam" id="PF07525">
    <property type="entry name" value="SOCS_box"/>
    <property type="match status" value="1"/>
</dbReference>
<accession>A0A3S1B4F9</accession>
<evidence type="ECO:0000259" key="5">
    <source>
        <dbReference type="PROSITE" id="PS50225"/>
    </source>
</evidence>
<dbReference type="Pfam" id="PF12796">
    <property type="entry name" value="Ank_2"/>
    <property type="match status" value="5"/>
</dbReference>
<feature type="repeat" description="ANK" evidence="3">
    <location>
        <begin position="62"/>
        <end position="94"/>
    </location>
</feature>
<dbReference type="InterPro" id="IPR001496">
    <property type="entry name" value="SOCS_box"/>
</dbReference>
<evidence type="ECO:0000313" key="7">
    <source>
        <dbReference type="Proteomes" id="UP000271974"/>
    </source>
</evidence>
<dbReference type="PANTHER" id="PTHR24173:SF27">
    <property type="entry name" value="ANKYRIN REPEAT AND SOCS BOX PROTEIN 1"/>
    <property type="match status" value="1"/>
</dbReference>
<dbReference type="PANTHER" id="PTHR24173">
    <property type="entry name" value="ANKYRIN REPEAT CONTAINING"/>
    <property type="match status" value="1"/>
</dbReference>
<feature type="repeat" description="ANK" evidence="3">
    <location>
        <begin position="95"/>
        <end position="127"/>
    </location>
</feature>
<feature type="repeat" description="ANK" evidence="3">
    <location>
        <begin position="323"/>
        <end position="355"/>
    </location>
</feature>
<dbReference type="PRINTS" id="PR01415">
    <property type="entry name" value="ANKYRIN"/>
</dbReference>
<keyword evidence="7" id="KW-1185">Reference proteome</keyword>
<feature type="repeat" description="ANK" evidence="3">
    <location>
        <begin position="523"/>
        <end position="555"/>
    </location>
</feature>
<dbReference type="PROSITE" id="PS50088">
    <property type="entry name" value="ANK_REPEAT"/>
    <property type="match status" value="10"/>
</dbReference>
<dbReference type="Gene3D" id="1.10.750.20">
    <property type="entry name" value="SOCS box"/>
    <property type="match status" value="1"/>
</dbReference>
<dbReference type="AlphaFoldDB" id="A0A3S1B4F9"/>
<dbReference type="SUPFAM" id="SSF48403">
    <property type="entry name" value="Ankyrin repeat"/>
    <property type="match status" value="2"/>
</dbReference>
<dbReference type="InterPro" id="IPR002110">
    <property type="entry name" value="Ankyrin_rpt"/>
</dbReference>
<keyword evidence="1" id="KW-0677">Repeat</keyword>
<dbReference type="PROSITE" id="PS50225">
    <property type="entry name" value="SOCS"/>
    <property type="match status" value="1"/>
</dbReference>
<dbReference type="SMART" id="SM00248">
    <property type="entry name" value="ANK"/>
    <property type="match status" value="15"/>
</dbReference>
<sequence>MFATQINGSTSRASTNGSGKAGFEKREKRRTIRQLQNYISQGNVAAVEEILSSDFDVDFQYNGMTSLQLAVCEGLLEICKLLIDKGANVDQADANGNSLLNMACWRGYVDVAQLLVKSGADIDSQNESGNTALNVCAYKNYPEATKVLLARGCSFNLANKRGYTPLYCVAQSGNLEIVSLLLEAGVDPDWGDLTFKTPLMVAAEAGHQDVVKALLDAGAKVNSQSRSGRTALHEAATLGRLEILQQLLDDGKEAINNSHVATSQALINSKCDVNLADRKHWAPIHAAIEQVSRMFDPNGDSAMRGLVETLVDAGADINKCDEANWTPLYQSASAGDLELCRFFLAKGAKVDSLTRQGSSILHAAVYGGNGDVVKLCLKAGCAVNTVDEQGRHPLLSAVSSRCDIQIIQDLVDADSDVNIADKVTKQTALHEAMCQHYVPAAHLLIDKGSSMERLNNEGKSALYLACQRGLCETVQYMVKEKGCPTLSSQISALPIHVAATQGRASTIQVLAEAGCDINQTNEKGETPLAAALAEDNFSAVRALLQCGADLEAQQKMKGLQLCCLHQEDPHPHLGLEPLFLAMTHKNVHMMKMIFKCYRQMPRQTIKLLEVLLKRTREINTHYTPAQKAEILGLFHSSTRTLFSLSDLCRRCVRACLGSPMQTKVERLPVARKVMSYILMESEFTEWQEHEQELPGGSAGFSDLFVWRNSV</sequence>
<dbReference type="Gene3D" id="1.25.40.20">
    <property type="entry name" value="Ankyrin repeat-containing domain"/>
    <property type="match status" value="5"/>
</dbReference>
<evidence type="ECO:0000256" key="3">
    <source>
        <dbReference type="PROSITE-ProRule" id="PRU00023"/>
    </source>
</evidence>
<feature type="repeat" description="ANK" evidence="3">
    <location>
        <begin position="194"/>
        <end position="226"/>
    </location>
</feature>
<reference evidence="6 7" key="1">
    <citation type="submission" date="2019-01" db="EMBL/GenBank/DDBJ databases">
        <title>A draft genome assembly of the solar-powered sea slug Elysia chlorotica.</title>
        <authorList>
            <person name="Cai H."/>
            <person name="Li Q."/>
            <person name="Fang X."/>
            <person name="Li J."/>
            <person name="Curtis N.E."/>
            <person name="Altenburger A."/>
            <person name="Shibata T."/>
            <person name="Feng M."/>
            <person name="Maeda T."/>
            <person name="Schwartz J.A."/>
            <person name="Shigenobu S."/>
            <person name="Lundholm N."/>
            <person name="Nishiyama T."/>
            <person name="Yang H."/>
            <person name="Hasebe M."/>
            <person name="Li S."/>
            <person name="Pierce S.K."/>
            <person name="Wang J."/>
        </authorList>
    </citation>
    <scope>NUCLEOTIDE SEQUENCE [LARGE SCALE GENOMIC DNA]</scope>
    <source>
        <strain evidence="6">EC2010</strain>
        <tissue evidence="6">Whole organism of an adult</tissue>
    </source>
</reference>
<evidence type="ECO:0000256" key="1">
    <source>
        <dbReference type="ARBA" id="ARBA00022737"/>
    </source>
</evidence>
<organism evidence="6 7">
    <name type="scientific">Elysia chlorotica</name>
    <name type="common">Eastern emerald elysia</name>
    <name type="synonym">Sea slug</name>
    <dbReference type="NCBI Taxonomy" id="188477"/>
    <lineage>
        <taxon>Eukaryota</taxon>
        <taxon>Metazoa</taxon>
        <taxon>Spiralia</taxon>
        <taxon>Lophotrochozoa</taxon>
        <taxon>Mollusca</taxon>
        <taxon>Gastropoda</taxon>
        <taxon>Heterobranchia</taxon>
        <taxon>Euthyneura</taxon>
        <taxon>Panpulmonata</taxon>
        <taxon>Sacoglossa</taxon>
        <taxon>Placobranchoidea</taxon>
        <taxon>Plakobranchidae</taxon>
        <taxon>Elysia</taxon>
    </lineage>
</organism>
<dbReference type="PROSITE" id="PS50297">
    <property type="entry name" value="ANK_REP_REGION"/>
    <property type="match status" value="8"/>
</dbReference>
<feature type="repeat" description="ANK" evidence="3">
    <location>
        <begin position="227"/>
        <end position="259"/>
    </location>
</feature>
<dbReference type="Pfam" id="PF13637">
    <property type="entry name" value="Ank_4"/>
    <property type="match status" value="1"/>
</dbReference>
<dbReference type="Proteomes" id="UP000271974">
    <property type="component" value="Unassembled WGS sequence"/>
</dbReference>
<feature type="domain" description="SOCS box" evidence="5">
    <location>
        <begin position="643"/>
        <end position="677"/>
    </location>
</feature>
<dbReference type="EMBL" id="RQTK01000794">
    <property type="protein sequence ID" value="RUS74837.1"/>
    <property type="molecule type" value="Genomic_DNA"/>
</dbReference>
<keyword evidence="2 3" id="KW-0040">ANK repeat</keyword>
<feature type="compositionally biased region" description="Polar residues" evidence="4">
    <location>
        <begin position="1"/>
        <end position="18"/>
    </location>
</feature>
<evidence type="ECO:0000256" key="2">
    <source>
        <dbReference type="ARBA" id="ARBA00023043"/>
    </source>
</evidence>
<comment type="caution">
    <text evidence="6">The sequence shown here is derived from an EMBL/GenBank/DDBJ whole genome shotgun (WGS) entry which is preliminary data.</text>
</comment>
<dbReference type="CDD" id="cd03587">
    <property type="entry name" value="SOCS"/>
    <property type="match status" value="1"/>
</dbReference>
<evidence type="ECO:0000313" key="6">
    <source>
        <dbReference type="EMBL" id="RUS74837.1"/>
    </source>
</evidence>
<feature type="repeat" description="ANK" evidence="3">
    <location>
        <begin position="490"/>
        <end position="522"/>
    </location>
</feature>
<feature type="region of interest" description="Disordered" evidence="4">
    <location>
        <begin position="1"/>
        <end position="27"/>
    </location>
</feature>
<dbReference type="InterPro" id="IPR036770">
    <property type="entry name" value="Ankyrin_rpt-contain_sf"/>
</dbReference>
<feature type="repeat" description="ANK" evidence="3">
    <location>
        <begin position="128"/>
        <end position="160"/>
    </location>
</feature>
<protein>
    <recommendedName>
        <fullName evidence="5">SOCS box domain-containing protein</fullName>
    </recommendedName>
</protein>
<evidence type="ECO:0000256" key="4">
    <source>
        <dbReference type="SAM" id="MobiDB-lite"/>
    </source>
</evidence>
<proteinExistence type="predicted"/>
<feature type="repeat" description="ANK" evidence="3">
    <location>
        <begin position="356"/>
        <end position="388"/>
    </location>
</feature>
<feature type="repeat" description="ANK" evidence="3">
    <location>
        <begin position="161"/>
        <end position="193"/>
    </location>
</feature>
<name>A0A3S1B4F9_ELYCH</name>